<dbReference type="InterPro" id="IPR032675">
    <property type="entry name" value="LRR_dom_sf"/>
</dbReference>
<dbReference type="SUPFAM" id="SSF52058">
    <property type="entry name" value="L domain-like"/>
    <property type="match status" value="1"/>
</dbReference>
<feature type="non-terminal residue" evidence="1">
    <location>
        <position position="1"/>
    </location>
</feature>
<evidence type="ECO:0000313" key="2">
    <source>
        <dbReference type="Proteomes" id="UP000075243"/>
    </source>
</evidence>
<dbReference type="STRING" id="3821.A0A151U6C7"/>
<dbReference type="Gramene" id="C.cajan_07366.t">
    <property type="protein sequence ID" value="C.cajan_07366.t"/>
    <property type="gene ID" value="C.cajan_07366"/>
</dbReference>
<dbReference type="Pfam" id="PF00560">
    <property type="entry name" value="LRR_1"/>
    <property type="match status" value="2"/>
</dbReference>
<dbReference type="EMBL" id="CM003604">
    <property type="protein sequence ID" value="KYP74876.1"/>
    <property type="molecule type" value="Genomic_DNA"/>
</dbReference>
<gene>
    <name evidence="1" type="ORF">KK1_007569</name>
</gene>
<dbReference type="PANTHER" id="PTHR48065">
    <property type="entry name" value="OS10G0469600 PROTEIN"/>
    <property type="match status" value="1"/>
</dbReference>
<name>A0A151U6C7_CAJCA</name>
<protein>
    <submittedName>
        <fullName evidence="1">LRR receptor-like serine/threonine-protein kinase At1g34110 family</fullName>
    </submittedName>
</protein>
<dbReference type="InterPro" id="IPR001611">
    <property type="entry name" value="Leu-rich_rpt"/>
</dbReference>
<keyword evidence="2" id="KW-1185">Reference proteome</keyword>
<dbReference type="Gene3D" id="3.80.10.10">
    <property type="entry name" value="Ribonuclease Inhibitor"/>
    <property type="match status" value="1"/>
</dbReference>
<reference evidence="1 2" key="1">
    <citation type="journal article" date="2012" name="Nat. Biotechnol.">
        <title>Draft genome sequence of pigeonpea (Cajanus cajan), an orphan legume crop of resource-poor farmers.</title>
        <authorList>
            <person name="Varshney R.K."/>
            <person name="Chen W."/>
            <person name="Li Y."/>
            <person name="Bharti A.K."/>
            <person name="Saxena R.K."/>
            <person name="Schlueter J.A."/>
            <person name="Donoghue M.T."/>
            <person name="Azam S."/>
            <person name="Fan G."/>
            <person name="Whaley A.M."/>
            <person name="Farmer A.D."/>
            <person name="Sheridan J."/>
            <person name="Iwata A."/>
            <person name="Tuteja R."/>
            <person name="Penmetsa R.V."/>
            <person name="Wu W."/>
            <person name="Upadhyaya H.D."/>
            <person name="Yang S.P."/>
            <person name="Shah T."/>
            <person name="Saxena K.B."/>
            <person name="Michael T."/>
            <person name="McCombie W.R."/>
            <person name="Yang B."/>
            <person name="Zhang G."/>
            <person name="Yang H."/>
            <person name="Wang J."/>
            <person name="Spillane C."/>
            <person name="Cook D.R."/>
            <person name="May G.D."/>
            <person name="Xu X."/>
            <person name="Jackson S.A."/>
        </authorList>
    </citation>
    <scope>NUCLEOTIDE SEQUENCE [LARGE SCALE GENOMIC DNA]</scope>
    <source>
        <strain evidence="2">cv. Asha</strain>
    </source>
</reference>
<dbReference type="Proteomes" id="UP000075243">
    <property type="component" value="Chromosome 2"/>
</dbReference>
<accession>A0A151U6C7</accession>
<organism evidence="1 2">
    <name type="scientific">Cajanus cajan</name>
    <name type="common">Pigeon pea</name>
    <name type="synonym">Cajanus indicus</name>
    <dbReference type="NCBI Taxonomy" id="3821"/>
    <lineage>
        <taxon>Eukaryota</taxon>
        <taxon>Viridiplantae</taxon>
        <taxon>Streptophyta</taxon>
        <taxon>Embryophyta</taxon>
        <taxon>Tracheophyta</taxon>
        <taxon>Spermatophyta</taxon>
        <taxon>Magnoliopsida</taxon>
        <taxon>eudicotyledons</taxon>
        <taxon>Gunneridae</taxon>
        <taxon>Pentapetalae</taxon>
        <taxon>rosids</taxon>
        <taxon>fabids</taxon>
        <taxon>Fabales</taxon>
        <taxon>Fabaceae</taxon>
        <taxon>Papilionoideae</taxon>
        <taxon>50 kb inversion clade</taxon>
        <taxon>NPAAA clade</taxon>
        <taxon>indigoferoid/millettioid clade</taxon>
        <taxon>Phaseoleae</taxon>
        <taxon>Cajanus</taxon>
    </lineage>
</organism>
<dbReference type="AlphaFoldDB" id="A0A151U6C7"/>
<evidence type="ECO:0000313" key="1">
    <source>
        <dbReference type="EMBL" id="KYP74876.1"/>
    </source>
</evidence>
<sequence length="205" mass="22368">REENLAKPCNDSTSNLKGPIYNNGCIYKLLLNNLSLGGIISSFVSNCTSLQTLDLSSNFLTGPIPLNLVVLNLSSNCLQGEIPSQLTQLHDNLLIGLIPQQLGLLICLFAFDISNNRLSNPIPLSLSNCTSNLPRFNTSSFLRNKDLYSYPLLLLKKQGLSILAIVGIRLVNGLALPLVITVVPNVDDAVKRAERDDVSPCRGHW</sequence>
<dbReference type="PANTHER" id="PTHR48065:SF69">
    <property type="entry name" value="OS07G0466500 PROTEIN"/>
    <property type="match status" value="1"/>
</dbReference>
<proteinExistence type="predicted"/>
<dbReference type="OMA" id="NTAGITC"/>